<gene>
    <name evidence="3" type="ORF">EV645_5720</name>
</gene>
<proteinExistence type="predicted"/>
<sequence length="414" mass="44589">MSQIIKDLRARRELVWTEANALANTVATENRSFNEQEEATWQRLNADLDAYDARIQQLQGQEQRDQAKEDAFGNLAGRPLDRNAPRSGDDADLDKAFRSMITSKYAEPIDIPVSGRSYYQPGIEQRSTLKSTATQALPVSVYDRIVQHMVESSAVLKAGATLINTDNGNDLQVPKSTAFSTAALFGEGATITASDPTLAVVTLKAYKYATYFEVSHELANDGNVDLLGFLARQAGESLALAYGNDLVNGTGTGQPTGVLTTATPGVSGITGTGTTLGTQGTAGMGTDILYNLDASLAEPYAAAENRAWLMRNASRAVIRKLKDTTGQPVVGADGNSFLGAPFVVDPFMPAMANLAESIAYGDFSRYFVRIAEGIRFERSDDFKFQTDMVAFRCVIRIDGALIDSNAIKTFANAT</sequence>
<dbReference type="OrthoDB" id="9806592at2"/>
<evidence type="ECO:0000259" key="2">
    <source>
        <dbReference type="Pfam" id="PF05065"/>
    </source>
</evidence>
<dbReference type="Proteomes" id="UP000292027">
    <property type="component" value="Unassembled WGS sequence"/>
</dbReference>
<organism evidence="3 4">
    <name type="scientific">Kribbella rubisoli</name>
    <dbReference type="NCBI Taxonomy" id="3075929"/>
    <lineage>
        <taxon>Bacteria</taxon>
        <taxon>Bacillati</taxon>
        <taxon>Actinomycetota</taxon>
        <taxon>Actinomycetes</taxon>
        <taxon>Propionibacteriales</taxon>
        <taxon>Kribbellaceae</taxon>
        <taxon>Kribbella</taxon>
    </lineage>
</organism>
<dbReference type="AlphaFoldDB" id="A0A4Q7WQI4"/>
<reference evidence="3 4" key="1">
    <citation type="journal article" date="2015" name="Stand. Genomic Sci.">
        <title>Genomic Encyclopedia of Bacterial and Archaeal Type Strains, Phase III: the genomes of soil and plant-associated and newly described type strains.</title>
        <authorList>
            <person name="Whitman W.B."/>
            <person name="Woyke T."/>
            <person name="Klenk H.P."/>
            <person name="Zhou Y."/>
            <person name="Lilburn T.G."/>
            <person name="Beck B.J."/>
            <person name="De Vos P."/>
            <person name="Vandamme P."/>
            <person name="Eisen J.A."/>
            <person name="Garrity G."/>
            <person name="Hugenholtz P."/>
            <person name="Kyrpides N.C."/>
        </authorList>
    </citation>
    <scope>NUCLEOTIDE SEQUENCE [LARGE SCALE GENOMIC DNA]</scope>
    <source>
        <strain evidence="3 4">VKM Ac-2540</strain>
    </source>
</reference>
<accession>A0A4Q7WQI4</accession>
<dbReference type="NCBIfam" id="TIGR01554">
    <property type="entry name" value="major_cap_HK97"/>
    <property type="match status" value="1"/>
</dbReference>
<comment type="caution">
    <text evidence="3">The sequence shown here is derived from an EMBL/GenBank/DDBJ whole genome shotgun (WGS) entry which is preliminary data.</text>
</comment>
<evidence type="ECO:0000256" key="1">
    <source>
        <dbReference type="ARBA" id="ARBA00004328"/>
    </source>
</evidence>
<comment type="subcellular location">
    <subcellularLocation>
        <location evidence="1">Virion</location>
    </subcellularLocation>
</comment>
<protein>
    <submittedName>
        <fullName evidence="3">HK97 family phage major capsid protein</fullName>
    </submittedName>
</protein>
<dbReference type="Gene3D" id="3.30.2320.10">
    <property type="entry name" value="hypothetical protein PF0899 domain"/>
    <property type="match status" value="1"/>
</dbReference>
<name>A0A4Q7WQI4_9ACTN</name>
<evidence type="ECO:0000313" key="4">
    <source>
        <dbReference type="Proteomes" id="UP000292027"/>
    </source>
</evidence>
<feature type="domain" description="Phage capsid-like C-terminal" evidence="2">
    <location>
        <begin position="138"/>
        <end position="409"/>
    </location>
</feature>
<dbReference type="Pfam" id="PF05065">
    <property type="entry name" value="Phage_capsid"/>
    <property type="match status" value="1"/>
</dbReference>
<dbReference type="InterPro" id="IPR024455">
    <property type="entry name" value="Phage_capsid"/>
</dbReference>
<dbReference type="InterPro" id="IPR054612">
    <property type="entry name" value="Phage_capsid-like_C"/>
</dbReference>
<dbReference type="SUPFAM" id="SSF56563">
    <property type="entry name" value="Major capsid protein gp5"/>
    <property type="match status" value="1"/>
</dbReference>
<dbReference type="EMBL" id="SHKR01000014">
    <property type="protein sequence ID" value="RZU12450.1"/>
    <property type="molecule type" value="Genomic_DNA"/>
</dbReference>
<dbReference type="Gene3D" id="3.30.2400.10">
    <property type="entry name" value="Major capsid protein gp5"/>
    <property type="match status" value="1"/>
</dbReference>
<keyword evidence="4" id="KW-1185">Reference proteome</keyword>
<dbReference type="RefSeq" id="WP_130447040.1">
    <property type="nucleotide sequence ID" value="NZ_SHKR01000014.1"/>
</dbReference>
<evidence type="ECO:0000313" key="3">
    <source>
        <dbReference type="EMBL" id="RZU12450.1"/>
    </source>
</evidence>